<dbReference type="Gene3D" id="1.10.10.60">
    <property type="entry name" value="Homeodomain-like"/>
    <property type="match status" value="1"/>
</dbReference>
<keyword evidence="6" id="KW-0597">Phosphoprotein</keyword>
<dbReference type="PRINTS" id="PR01590">
    <property type="entry name" value="HTHFIS"/>
</dbReference>
<dbReference type="InterPro" id="IPR027417">
    <property type="entry name" value="P-loop_NTPase"/>
</dbReference>
<evidence type="ECO:0008006" key="11">
    <source>
        <dbReference type="Google" id="ProtNLM"/>
    </source>
</evidence>
<dbReference type="InterPro" id="IPR025943">
    <property type="entry name" value="Sigma_54_int_dom_ATP-bd_2"/>
</dbReference>
<proteinExistence type="predicted"/>
<gene>
    <name evidence="9" type="ORF">A2438_02365</name>
</gene>
<keyword evidence="3" id="KW-0805">Transcription regulation</keyword>
<dbReference type="InterPro" id="IPR058031">
    <property type="entry name" value="AAA_lid_NorR"/>
</dbReference>
<dbReference type="Proteomes" id="UP000179242">
    <property type="component" value="Unassembled WGS sequence"/>
</dbReference>
<dbReference type="SMART" id="SM00382">
    <property type="entry name" value="AAA"/>
    <property type="match status" value="1"/>
</dbReference>
<dbReference type="InterPro" id="IPR002078">
    <property type="entry name" value="Sigma_54_int"/>
</dbReference>
<evidence type="ECO:0000256" key="1">
    <source>
        <dbReference type="ARBA" id="ARBA00022741"/>
    </source>
</evidence>
<dbReference type="Pfam" id="PF00072">
    <property type="entry name" value="Response_reg"/>
    <property type="match status" value="1"/>
</dbReference>
<evidence type="ECO:0000256" key="2">
    <source>
        <dbReference type="ARBA" id="ARBA00022840"/>
    </source>
</evidence>
<dbReference type="PANTHER" id="PTHR32071">
    <property type="entry name" value="TRANSCRIPTIONAL REGULATORY PROTEIN"/>
    <property type="match status" value="1"/>
</dbReference>
<protein>
    <recommendedName>
        <fullName evidence="11">Fis family transcriptional regulator</fullName>
    </recommendedName>
</protein>
<keyword evidence="5" id="KW-0804">Transcription</keyword>
<dbReference type="CDD" id="cd17536">
    <property type="entry name" value="REC_YesN-like"/>
    <property type="match status" value="1"/>
</dbReference>
<dbReference type="Pfam" id="PF02954">
    <property type="entry name" value="HTH_8"/>
    <property type="match status" value="1"/>
</dbReference>
<evidence type="ECO:0000259" key="7">
    <source>
        <dbReference type="PROSITE" id="PS50045"/>
    </source>
</evidence>
<dbReference type="InterPro" id="IPR009057">
    <property type="entry name" value="Homeodomain-like_sf"/>
</dbReference>
<dbReference type="CDD" id="cd00009">
    <property type="entry name" value="AAA"/>
    <property type="match status" value="1"/>
</dbReference>
<dbReference type="PANTHER" id="PTHR32071:SF119">
    <property type="entry name" value="SIGMA L-DEPENDENT TRANSCRIPTIONAL REGULATOR YPLP-RELATED"/>
    <property type="match status" value="1"/>
</dbReference>
<dbReference type="InterPro" id="IPR002197">
    <property type="entry name" value="HTH_Fis"/>
</dbReference>
<name>A0A1F4U5G4_UNCSA</name>
<feature type="modified residue" description="4-aspartylphosphate" evidence="6">
    <location>
        <position position="55"/>
    </location>
</feature>
<dbReference type="AlphaFoldDB" id="A0A1F4U5G4"/>
<dbReference type="GO" id="GO:0006355">
    <property type="term" value="P:regulation of DNA-templated transcription"/>
    <property type="evidence" value="ECO:0007669"/>
    <property type="project" value="InterPro"/>
</dbReference>
<reference evidence="9 10" key="1">
    <citation type="journal article" date="2016" name="Nat. Commun.">
        <title>Thousands of microbial genomes shed light on interconnected biogeochemical processes in an aquifer system.</title>
        <authorList>
            <person name="Anantharaman K."/>
            <person name="Brown C.T."/>
            <person name="Hug L.A."/>
            <person name="Sharon I."/>
            <person name="Castelle C.J."/>
            <person name="Probst A.J."/>
            <person name="Thomas B.C."/>
            <person name="Singh A."/>
            <person name="Wilkins M.J."/>
            <person name="Karaoz U."/>
            <person name="Brodie E.L."/>
            <person name="Williams K.H."/>
            <person name="Hubbard S.S."/>
            <person name="Banfield J.F."/>
        </authorList>
    </citation>
    <scope>NUCLEOTIDE SEQUENCE [LARGE SCALE GENOMIC DNA]</scope>
</reference>
<comment type="caution">
    <text evidence="9">The sequence shown here is derived from an EMBL/GenBank/DDBJ whole genome shotgun (WGS) entry which is preliminary data.</text>
</comment>
<dbReference type="PROSITE" id="PS00676">
    <property type="entry name" value="SIGMA54_INTERACT_2"/>
    <property type="match status" value="1"/>
</dbReference>
<evidence type="ECO:0000313" key="9">
    <source>
        <dbReference type="EMBL" id="OGC40119.1"/>
    </source>
</evidence>
<dbReference type="EMBL" id="MEUJ01000004">
    <property type="protein sequence ID" value="OGC40119.1"/>
    <property type="molecule type" value="Genomic_DNA"/>
</dbReference>
<dbReference type="Gene3D" id="3.40.50.2300">
    <property type="match status" value="1"/>
</dbReference>
<dbReference type="SMART" id="SM00448">
    <property type="entry name" value="REC"/>
    <property type="match status" value="1"/>
</dbReference>
<dbReference type="GO" id="GO:0005524">
    <property type="term" value="F:ATP binding"/>
    <property type="evidence" value="ECO:0007669"/>
    <property type="project" value="UniProtKB-KW"/>
</dbReference>
<dbReference type="SUPFAM" id="SSF52172">
    <property type="entry name" value="CheY-like"/>
    <property type="match status" value="1"/>
</dbReference>
<dbReference type="GO" id="GO:0000160">
    <property type="term" value="P:phosphorelay signal transduction system"/>
    <property type="evidence" value="ECO:0007669"/>
    <property type="project" value="InterPro"/>
</dbReference>
<dbReference type="InterPro" id="IPR001789">
    <property type="entry name" value="Sig_transdc_resp-reg_receiver"/>
</dbReference>
<evidence type="ECO:0000256" key="6">
    <source>
        <dbReference type="PROSITE-ProRule" id="PRU00169"/>
    </source>
</evidence>
<dbReference type="Pfam" id="PF00158">
    <property type="entry name" value="Sigma54_activat"/>
    <property type="match status" value="1"/>
</dbReference>
<dbReference type="FunFam" id="3.40.50.300:FF:000006">
    <property type="entry name" value="DNA-binding transcriptional regulator NtrC"/>
    <property type="match status" value="1"/>
</dbReference>
<feature type="domain" description="Sigma-54 factor interaction" evidence="7">
    <location>
        <begin position="145"/>
        <end position="374"/>
    </location>
</feature>
<feature type="domain" description="Response regulatory" evidence="8">
    <location>
        <begin position="7"/>
        <end position="120"/>
    </location>
</feature>
<evidence type="ECO:0000313" key="10">
    <source>
        <dbReference type="Proteomes" id="UP000179242"/>
    </source>
</evidence>
<dbReference type="Gene3D" id="1.10.8.60">
    <property type="match status" value="1"/>
</dbReference>
<keyword evidence="2" id="KW-0067">ATP-binding</keyword>
<dbReference type="PROSITE" id="PS00688">
    <property type="entry name" value="SIGMA54_INTERACT_3"/>
    <property type="match status" value="1"/>
</dbReference>
<dbReference type="InterPro" id="IPR025944">
    <property type="entry name" value="Sigma_54_int_dom_CS"/>
</dbReference>
<dbReference type="Pfam" id="PF25601">
    <property type="entry name" value="AAA_lid_14"/>
    <property type="match status" value="1"/>
</dbReference>
<dbReference type="Gene3D" id="3.40.50.300">
    <property type="entry name" value="P-loop containing nucleotide triphosphate hydrolases"/>
    <property type="match status" value="1"/>
</dbReference>
<dbReference type="PROSITE" id="PS50045">
    <property type="entry name" value="SIGMA54_INTERACT_4"/>
    <property type="match status" value="1"/>
</dbReference>
<evidence type="ECO:0000256" key="5">
    <source>
        <dbReference type="ARBA" id="ARBA00023163"/>
    </source>
</evidence>
<organism evidence="9 10">
    <name type="scientific">candidate division WOR-1 bacterium RIFOXYC2_FULL_46_14</name>
    <dbReference type="NCBI Taxonomy" id="1802587"/>
    <lineage>
        <taxon>Bacteria</taxon>
        <taxon>Bacillati</taxon>
        <taxon>Saganbacteria</taxon>
    </lineage>
</organism>
<accession>A0A1F4U5G4</accession>
<keyword evidence="4" id="KW-0238">DNA-binding</keyword>
<dbReference type="SUPFAM" id="SSF52540">
    <property type="entry name" value="P-loop containing nucleoside triphosphate hydrolases"/>
    <property type="match status" value="1"/>
</dbReference>
<dbReference type="SUPFAM" id="SSF46689">
    <property type="entry name" value="Homeodomain-like"/>
    <property type="match status" value="1"/>
</dbReference>
<dbReference type="PROSITE" id="PS50110">
    <property type="entry name" value="RESPONSE_REGULATORY"/>
    <property type="match status" value="1"/>
</dbReference>
<evidence type="ECO:0000259" key="8">
    <source>
        <dbReference type="PROSITE" id="PS50110"/>
    </source>
</evidence>
<sequence length="446" mass="50588">MKTDKPKILAIDDEESILITYKNYLKEDFTVVLCQSGKEGLEKIKETPFDAVILDLKMPEMDGFEVLAKIKAFDESIDVIVATAVDDTKYAVKAIKNGAFDYVTKPFELEELLSLINKIIERKNLMKDIQYLRTSLEEQQSFSEFIGDTPTMRNIFLTIKNIGSINSTVLITGESGTGKELAAHAIHKNSIRKNHPFVIVNCAAIPENLLESELFGHERGAFTGAIERKIGKFELADGGSIFLDEIGCMPQTMQAKLLRFLQDNKFDRVGGKNPIEVDVRIIAATNNDLPEAIKNGSFRHDLYYRLNVIPVNIPPLRERKKDIPLFVKYFIKKFNHEMKKEIKEVSVGVMTALMEYDWPGNVRELQNVIERAVALNREGNYLKTVFIKEERTLNPKISLKEACQEFEKNYISNVLEQTKGNQSAAARILGIHRVTLISKLEQLGLK</sequence>
<keyword evidence="1" id="KW-0547">Nucleotide-binding</keyword>
<evidence type="ECO:0000256" key="3">
    <source>
        <dbReference type="ARBA" id="ARBA00023015"/>
    </source>
</evidence>
<dbReference type="InterPro" id="IPR003593">
    <property type="entry name" value="AAA+_ATPase"/>
</dbReference>
<evidence type="ECO:0000256" key="4">
    <source>
        <dbReference type="ARBA" id="ARBA00023125"/>
    </source>
</evidence>
<dbReference type="GO" id="GO:0043565">
    <property type="term" value="F:sequence-specific DNA binding"/>
    <property type="evidence" value="ECO:0007669"/>
    <property type="project" value="InterPro"/>
</dbReference>
<dbReference type="InterPro" id="IPR011006">
    <property type="entry name" value="CheY-like_superfamily"/>
</dbReference>